<dbReference type="Gene3D" id="1.10.630.10">
    <property type="entry name" value="Cytochrome P450"/>
    <property type="match status" value="1"/>
</dbReference>
<dbReference type="AlphaFoldDB" id="M2UCS0"/>
<dbReference type="PANTHER" id="PTHR24287">
    <property type="entry name" value="P450, PUTATIVE (EUROFUNG)-RELATED"/>
    <property type="match status" value="1"/>
</dbReference>
<name>M2UCS0_COCH5</name>
<dbReference type="EMBL" id="KB445587">
    <property type="protein sequence ID" value="EMD85793.1"/>
    <property type="molecule type" value="Genomic_DNA"/>
</dbReference>
<evidence type="ECO:0008006" key="11">
    <source>
        <dbReference type="Google" id="ProtNLM"/>
    </source>
</evidence>
<dbReference type="PRINTS" id="PR00385">
    <property type="entry name" value="P450"/>
</dbReference>
<evidence type="ECO:0000256" key="6">
    <source>
        <dbReference type="ARBA" id="ARBA00023033"/>
    </source>
</evidence>
<dbReference type="HOGENOM" id="CLU_001570_27_0_1"/>
<evidence type="ECO:0000256" key="2">
    <source>
        <dbReference type="ARBA" id="ARBA00010617"/>
    </source>
</evidence>
<dbReference type="GO" id="GO:0005506">
    <property type="term" value="F:iron ion binding"/>
    <property type="evidence" value="ECO:0007669"/>
    <property type="project" value="InterPro"/>
</dbReference>
<dbReference type="PRINTS" id="PR00463">
    <property type="entry name" value="EP450I"/>
</dbReference>
<keyword evidence="5 7" id="KW-0408">Iron</keyword>
<dbReference type="GO" id="GO:0020037">
    <property type="term" value="F:heme binding"/>
    <property type="evidence" value="ECO:0007669"/>
    <property type="project" value="InterPro"/>
</dbReference>
<evidence type="ECO:0000256" key="5">
    <source>
        <dbReference type="ARBA" id="ARBA00023004"/>
    </source>
</evidence>
<dbReference type="CDD" id="cd11063">
    <property type="entry name" value="CYP52"/>
    <property type="match status" value="1"/>
</dbReference>
<dbReference type="InterPro" id="IPR047146">
    <property type="entry name" value="Cyt_P450_E_CYP52_fungi"/>
</dbReference>
<evidence type="ECO:0000256" key="7">
    <source>
        <dbReference type="PIRSR" id="PIRSR602401-1"/>
    </source>
</evidence>
<keyword evidence="6 8" id="KW-0503">Monooxygenase</keyword>
<reference evidence="10" key="2">
    <citation type="journal article" date="2013" name="PLoS Genet.">
        <title>Comparative genome structure, secondary metabolite, and effector coding capacity across Cochliobolus pathogens.</title>
        <authorList>
            <person name="Condon B.J."/>
            <person name="Leng Y."/>
            <person name="Wu D."/>
            <person name="Bushley K.E."/>
            <person name="Ohm R.A."/>
            <person name="Otillar R."/>
            <person name="Martin J."/>
            <person name="Schackwitz W."/>
            <person name="Grimwood J."/>
            <person name="MohdZainudin N."/>
            <person name="Xue C."/>
            <person name="Wang R."/>
            <person name="Manning V.A."/>
            <person name="Dhillon B."/>
            <person name="Tu Z.J."/>
            <person name="Steffenson B.J."/>
            <person name="Salamov A."/>
            <person name="Sun H."/>
            <person name="Lowry S."/>
            <person name="LaButti K."/>
            <person name="Han J."/>
            <person name="Copeland A."/>
            <person name="Lindquist E."/>
            <person name="Barry K."/>
            <person name="Schmutz J."/>
            <person name="Baker S.E."/>
            <person name="Ciuffetti L.M."/>
            <person name="Grigoriev I.V."/>
            <person name="Zhong S."/>
            <person name="Turgeon B.G."/>
        </authorList>
    </citation>
    <scope>NUCLEOTIDE SEQUENCE [LARGE SCALE GENOMIC DNA]</scope>
    <source>
        <strain evidence="10">C5 / ATCC 48332 / race O</strain>
    </source>
</reference>
<dbReference type="STRING" id="701091.M2UCS0"/>
<dbReference type="Pfam" id="PF00067">
    <property type="entry name" value="p450"/>
    <property type="match status" value="1"/>
</dbReference>
<keyword evidence="10" id="KW-1185">Reference proteome</keyword>
<dbReference type="PROSITE" id="PS00086">
    <property type="entry name" value="CYTOCHROME_P450"/>
    <property type="match status" value="1"/>
</dbReference>
<evidence type="ECO:0000256" key="3">
    <source>
        <dbReference type="ARBA" id="ARBA00022723"/>
    </source>
</evidence>
<protein>
    <recommendedName>
        <fullName evidence="11">Cytochrome P450 52A11</fullName>
    </recommendedName>
</protein>
<evidence type="ECO:0000313" key="10">
    <source>
        <dbReference type="Proteomes" id="UP000016936"/>
    </source>
</evidence>
<keyword evidence="4 8" id="KW-0560">Oxidoreductase</keyword>
<dbReference type="PANTHER" id="PTHR24287:SF5">
    <property type="entry name" value="P450, PUTATIVE (EUROFUNG)-RELATED"/>
    <property type="match status" value="1"/>
</dbReference>
<gene>
    <name evidence="9" type="ORF">COCHEDRAFT_1148330</name>
</gene>
<dbReference type="OrthoDB" id="1470350at2759"/>
<comment type="similarity">
    <text evidence="2 8">Belongs to the cytochrome P450 family.</text>
</comment>
<evidence type="ECO:0000256" key="4">
    <source>
        <dbReference type="ARBA" id="ARBA00023002"/>
    </source>
</evidence>
<evidence type="ECO:0000256" key="1">
    <source>
        <dbReference type="ARBA" id="ARBA00001971"/>
    </source>
</evidence>
<dbReference type="InterPro" id="IPR017972">
    <property type="entry name" value="Cyt_P450_CS"/>
</dbReference>
<comment type="cofactor">
    <cofactor evidence="1 7">
        <name>heme</name>
        <dbReference type="ChEBI" id="CHEBI:30413"/>
    </cofactor>
</comment>
<dbReference type="OMA" id="EMIPGPT"/>
<dbReference type="GO" id="GO:0016705">
    <property type="term" value="F:oxidoreductase activity, acting on paired donors, with incorporation or reduction of molecular oxygen"/>
    <property type="evidence" value="ECO:0007669"/>
    <property type="project" value="InterPro"/>
</dbReference>
<sequence length="513" mass="58197">MPTMAQLDTTHLSTPQLLGALAALYIGYSVARRFYINAQINKLGARAPIRKSYLPWGIDIAWEAVQSALDDKTYEMWTNIFTKECATGRYTVEVGLGDRLIMTAEPENIKAILATQFKDYGKGEQFRKDWYNFLGNGIFTTDGELWHNSRQLIRPQFIKDRLSDIDIFEQHTQILISKIGNGQEIDTLDMMFRYTLDAATHFLLGQSVGSLEEPKTEFADAFYNAQRIQSIIARVGPLNWVVPRKYMGFYDSVNKINSFVSTFIDRALALSSEELEKISKNDEEYTFLHALASYTRDRSTLRDQIVNVLLAGRDTTACTLTWTIYHLSMDPVITAKLRQEIISTVGLDNKPTYENLKNMKYLQHIINETLRLYPVVPYNVRMALKDTTLPTGGGPDGTLPLGIRAGTAVGYSTLIMQRREDLYPPTSASFPPPSAFAPDRWDAWTPKSWTYIPFNGGPRICIGQQFALTEMGYTLVRLFQRFETVENRMAGVEPGLHADIVLQPAKEVRVVFK</sequence>
<organism evidence="9 10">
    <name type="scientific">Cochliobolus heterostrophus (strain C5 / ATCC 48332 / race O)</name>
    <name type="common">Southern corn leaf blight fungus</name>
    <name type="synonym">Bipolaris maydis</name>
    <dbReference type="NCBI Taxonomy" id="701091"/>
    <lineage>
        <taxon>Eukaryota</taxon>
        <taxon>Fungi</taxon>
        <taxon>Dikarya</taxon>
        <taxon>Ascomycota</taxon>
        <taxon>Pezizomycotina</taxon>
        <taxon>Dothideomycetes</taxon>
        <taxon>Pleosporomycetidae</taxon>
        <taxon>Pleosporales</taxon>
        <taxon>Pleosporineae</taxon>
        <taxon>Pleosporaceae</taxon>
        <taxon>Bipolaris</taxon>
    </lineage>
</organism>
<dbReference type="SUPFAM" id="SSF48264">
    <property type="entry name" value="Cytochrome P450"/>
    <property type="match status" value="1"/>
</dbReference>
<dbReference type="InterPro" id="IPR001128">
    <property type="entry name" value="Cyt_P450"/>
</dbReference>
<feature type="binding site" description="axial binding residue" evidence="7">
    <location>
        <position position="461"/>
    </location>
    <ligand>
        <name>heme</name>
        <dbReference type="ChEBI" id="CHEBI:30413"/>
    </ligand>
    <ligandPart>
        <name>Fe</name>
        <dbReference type="ChEBI" id="CHEBI:18248"/>
    </ligandPart>
</feature>
<reference evidence="9 10" key="1">
    <citation type="journal article" date="2012" name="PLoS Pathog.">
        <title>Diverse lifestyles and strategies of plant pathogenesis encoded in the genomes of eighteen Dothideomycetes fungi.</title>
        <authorList>
            <person name="Ohm R.A."/>
            <person name="Feau N."/>
            <person name="Henrissat B."/>
            <person name="Schoch C.L."/>
            <person name="Horwitz B.A."/>
            <person name="Barry K.W."/>
            <person name="Condon B.J."/>
            <person name="Copeland A.C."/>
            <person name="Dhillon B."/>
            <person name="Glaser F."/>
            <person name="Hesse C.N."/>
            <person name="Kosti I."/>
            <person name="LaButti K."/>
            <person name="Lindquist E.A."/>
            <person name="Lucas S."/>
            <person name="Salamov A.A."/>
            <person name="Bradshaw R.E."/>
            <person name="Ciuffetti L."/>
            <person name="Hamelin R.C."/>
            <person name="Kema G.H.J."/>
            <person name="Lawrence C."/>
            <person name="Scott J.A."/>
            <person name="Spatafora J.W."/>
            <person name="Turgeon B.G."/>
            <person name="de Wit P.J.G.M."/>
            <person name="Zhong S."/>
            <person name="Goodwin S.B."/>
            <person name="Grigoriev I.V."/>
        </authorList>
    </citation>
    <scope>NUCLEOTIDE SEQUENCE [LARGE SCALE GENOMIC DNA]</scope>
    <source>
        <strain evidence="10">C5 / ATCC 48332 / race O</strain>
    </source>
</reference>
<dbReference type="GO" id="GO:0004497">
    <property type="term" value="F:monooxygenase activity"/>
    <property type="evidence" value="ECO:0007669"/>
    <property type="project" value="UniProtKB-KW"/>
</dbReference>
<keyword evidence="7 8" id="KW-0349">Heme</keyword>
<evidence type="ECO:0000256" key="8">
    <source>
        <dbReference type="RuleBase" id="RU000461"/>
    </source>
</evidence>
<evidence type="ECO:0000313" key="9">
    <source>
        <dbReference type="EMBL" id="EMD85793.1"/>
    </source>
</evidence>
<proteinExistence type="inferred from homology"/>
<dbReference type="InterPro" id="IPR036396">
    <property type="entry name" value="Cyt_P450_sf"/>
</dbReference>
<accession>M2UCS0</accession>
<dbReference type="eggNOG" id="KOG0157">
    <property type="taxonomic scope" value="Eukaryota"/>
</dbReference>
<dbReference type="Proteomes" id="UP000016936">
    <property type="component" value="Unassembled WGS sequence"/>
</dbReference>
<dbReference type="InterPro" id="IPR002401">
    <property type="entry name" value="Cyt_P450_E_grp-I"/>
</dbReference>
<keyword evidence="3 7" id="KW-0479">Metal-binding</keyword>